<dbReference type="KEGG" id="dsw:QR90_10040"/>
<gene>
    <name evidence="4" type="ORF">QR90_10040</name>
</gene>
<dbReference type="AlphaFoldDB" id="A0A0A7KLF6"/>
<evidence type="ECO:0000256" key="2">
    <source>
        <dbReference type="ARBA" id="ARBA00023315"/>
    </source>
</evidence>
<keyword evidence="1" id="KW-0808">Transferase</keyword>
<dbReference type="EMBL" id="CP010028">
    <property type="protein sequence ID" value="AIZ45363.1"/>
    <property type="molecule type" value="Genomic_DNA"/>
</dbReference>
<dbReference type="CDD" id="cd04301">
    <property type="entry name" value="NAT_SF"/>
    <property type="match status" value="1"/>
</dbReference>
<dbReference type="InterPro" id="IPR016181">
    <property type="entry name" value="Acyl_CoA_acyltransferase"/>
</dbReference>
<keyword evidence="2" id="KW-0012">Acyltransferase</keyword>
<reference evidence="5" key="1">
    <citation type="submission" date="2014-11" db="EMBL/GenBank/DDBJ databases">
        <title>Hymenobacter sp. DG25B genome submission.</title>
        <authorList>
            <person name="Jung H.-Y."/>
            <person name="Kim M.K."/>
            <person name="Srinivasan S."/>
            <person name="Lim S."/>
        </authorList>
    </citation>
    <scope>NUCLEOTIDE SEQUENCE [LARGE SCALE GENOMIC DNA]</scope>
    <source>
        <strain evidence="5">DY59</strain>
    </source>
</reference>
<name>A0A0A7KLF6_9DEIO</name>
<dbReference type="HOGENOM" id="CLU_087235_2_0_0"/>
<protein>
    <recommendedName>
        <fullName evidence="3">N-acetyltransferase domain-containing protein</fullName>
    </recommendedName>
</protein>
<dbReference type="InterPro" id="IPR050832">
    <property type="entry name" value="Bact_Acetyltransf"/>
</dbReference>
<dbReference type="GO" id="GO:0016747">
    <property type="term" value="F:acyltransferase activity, transferring groups other than amino-acyl groups"/>
    <property type="evidence" value="ECO:0007669"/>
    <property type="project" value="InterPro"/>
</dbReference>
<dbReference type="PANTHER" id="PTHR43877">
    <property type="entry name" value="AMINOALKYLPHOSPHONATE N-ACETYLTRANSFERASE-RELATED-RELATED"/>
    <property type="match status" value="1"/>
</dbReference>
<dbReference type="Gene3D" id="3.40.630.30">
    <property type="match status" value="1"/>
</dbReference>
<sequence length="190" mass="20264">MTEPVTVRHATPDDAAFAVPLIQETIGHIGLILTGAASDAEAEGVMLAFFARPGNRLSFQNVWIAQRDGETLGLLLGYAGAAAAALDEPFRAHLRERGLPDDFPSEGQPGEWYLDTLAVTEAARGHGLGARLLQEASAQAAAQGLEQVGLLVEHGNRAARLYQREGFVVAGERQLGGHGYNHMTRRVEGS</sequence>
<proteinExistence type="predicted"/>
<feature type="domain" description="N-acetyltransferase" evidence="3">
    <location>
        <begin position="5"/>
        <end position="188"/>
    </location>
</feature>
<organism evidence="4 5">
    <name type="scientific">Deinococcus radiopugnans</name>
    <dbReference type="NCBI Taxonomy" id="57497"/>
    <lineage>
        <taxon>Bacteria</taxon>
        <taxon>Thermotogati</taxon>
        <taxon>Deinococcota</taxon>
        <taxon>Deinococci</taxon>
        <taxon>Deinococcales</taxon>
        <taxon>Deinococcaceae</taxon>
        <taxon>Deinococcus</taxon>
    </lineage>
</organism>
<evidence type="ECO:0000256" key="1">
    <source>
        <dbReference type="ARBA" id="ARBA00022679"/>
    </source>
</evidence>
<accession>A0A0A7KLF6</accession>
<dbReference type="RefSeq" id="WP_039684261.1">
    <property type="nucleotide sequence ID" value="NZ_CP010028.1"/>
</dbReference>
<dbReference type="Proteomes" id="UP000030634">
    <property type="component" value="Chromosome"/>
</dbReference>
<evidence type="ECO:0000313" key="5">
    <source>
        <dbReference type="Proteomes" id="UP000030634"/>
    </source>
</evidence>
<dbReference type="Pfam" id="PF13508">
    <property type="entry name" value="Acetyltransf_7"/>
    <property type="match status" value="1"/>
</dbReference>
<evidence type="ECO:0000259" key="3">
    <source>
        <dbReference type="PROSITE" id="PS51186"/>
    </source>
</evidence>
<dbReference type="PROSITE" id="PS51186">
    <property type="entry name" value="GNAT"/>
    <property type="match status" value="1"/>
</dbReference>
<evidence type="ECO:0000313" key="4">
    <source>
        <dbReference type="EMBL" id="AIZ45363.1"/>
    </source>
</evidence>
<dbReference type="InterPro" id="IPR000182">
    <property type="entry name" value="GNAT_dom"/>
</dbReference>
<dbReference type="SUPFAM" id="SSF55729">
    <property type="entry name" value="Acyl-CoA N-acyltransferases (Nat)"/>
    <property type="match status" value="1"/>
</dbReference>